<keyword evidence="1" id="KW-0472">Membrane</keyword>
<dbReference type="RefSeq" id="WP_093244557.1">
    <property type="nucleotide sequence ID" value="NZ_FNQF01000008.1"/>
</dbReference>
<evidence type="ECO:0000313" key="3">
    <source>
        <dbReference type="Proteomes" id="UP000198820"/>
    </source>
</evidence>
<dbReference type="Proteomes" id="UP000198820">
    <property type="component" value="Unassembled WGS sequence"/>
</dbReference>
<protein>
    <submittedName>
        <fullName evidence="2">Uncharacterized protein</fullName>
    </submittedName>
</protein>
<keyword evidence="3" id="KW-1185">Reference proteome</keyword>
<dbReference type="STRING" id="908615.SAMN05421540_10872"/>
<gene>
    <name evidence="2" type="ORF">SAMN05421540_10872</name>
</gene>
<dbReference type="AlphaFoldDB" id="A0A1H4CMC6"/>
<keyword evidence="1" id="KW-1133">Transmembrane helix</keyword>
<proteinExistence type="predicted"/>
<dbReference type="EMBL" id="FNQF01000008">
    <property type="protein sequence ID" value="SEA61468.1"/>
    <property type="molecule type" value="Genomic_DNA"/>
</dbReference>
<reference evidence="2 3" key="1">
    <citation type="submission" date="2016-10" db="EMBL/GenBank/DDBJ databases">
        <authorList>
            <person name="de Groot N.N."/>
        </authorList>
    </citation>
    <scope>NUCLEOTIDE SEQUENCE [LARGE SCALE GENOMIC DNA]</scope>
    <source>
        <strain evidence="2 3">DSM 23581</strain>
    </source>
</reference>
<feature type="transmembrane region" description="Helical" evidence="1">
    <location>
        <begin position="5"/>
        <end position="22"/>
    </location>
</feature>
<accession>A0A1H4CMC6</accession>
<sequence length="78" mass="9048">MRTLIIIVFIIIALSFGVGFYIKLYDDAKMGEVIIGLSVLASSFILMPLFLYHRWKGKRLEDYTLTKEKMDKMKGKDL</sequence>
<evidence type="ECO:0000256" key="1">
    <source>
        <dbReference type="SAM" id="Phobius"/>
    </source>
</evidence>
<organism evidence="2 3">
    <name type="scientific">Psychroflexus halocasei</name>
    <dbReference type="NCBI Taxonomy" id="908615"/>
    <lineage>
        <taxon>Bacteria</taxon>
        <taxon>Pseudomonadati</taxon>
        <taxon>Bacteroidota</taxon>
        <taxon>Flavobacteriia</taxon>
        <taxon>Flavobacteriales</taxon>
        <taxon>Flavobacteriaceae</taxon>
        <taxon>Psychroflexus</taxon>
    </lineage>
</organism>
<keyword evidence="1" id="KW-0812">Transmembrane</keyword>
<name>A0A1H4CMC6_9FLAO</name>
<evidence type="ECO:0000313" key="2">
    <source>
        <dbReference type="EMBL" id="SEA61468.1"/>
    </source>
</evidence>
<feature type="transmembrane region" description="Helical" evidence="1">
    <location>
        <begin position="34"/>
        <end position="52"/>
    </location>
</feature>